<evidence type="ECO:0000313" key="3">
    <source>
        <dbReference type="EMBL" id="KAJ8301364.1"/>
    </source>
</evidence>
<protein>
    <recommendedName>
        <fullName evidence="2">PSI domain-containing protein</fullName>
    </recommendedName>
</protein>
<dbReference type="InterPro" id="IPR013783">
    <property type="entry name" value="Ig-like_fold"/>
</dbReference>
<dbReference type="Gene3D" id="2.60.40.10">
    <property type="entry name" value="Immunoglobulins"/>
    <property type="match status" value="2"/>
</dbReference>
<dbReference type="SMART" id="SM00423">
    <property type="entry name" value="PSI"/>
    <property type="match status" value="3"/>
</dbReference>
<dbReference type="InterPro" id="IPR002909">
    <property type="entry name" value="IPT_dom"/>
</dbReference>
<name>A0ABQ9EA87_TEGGR</name>
<dbReference type="InterPro" id="IPR031148">
    <property type="entry name" value="Plexin"/>
</dbReference>
<keyword evidence="1" id="KW-0325">Glycoprotein</keyword>
<dbReference type="CDD" id="cd00603">
    <property type="entry name" value="IPT_PCSR"/>
    <property type="match status" value="2"/>
</dbReference>
<dbReference type="InterPro" id="IPR014756">
    <property type="entry name" value="Ig_E-set"/>
</dbReference>
<dbReference type="SUPFAM" id="SSF81296">
    <property type="entry name" value="E set domains"/>
    <property type="match status" value="1"/>
</dbReference>
<keyword evidence="4" id="KW-1185">Reference proteome</keyword>
<dbReference type="PANTHER" id="PTHR22625:SF44">
    <property type="entry name" value="PLEXIN-B"/>
    <property type="match status" value="1"/>
</dbReference>
<accession>A0ABQ9EA87</accession>
<evidence type="ECO:0000256" key="1">
    <source>
        <dbReference type="ARBA" id="ARBA00023180"/>
    </source>
</evidence>
<reference evidence="3 4" key="1">
    <citation type="submission" date="2022-12" db="EMBL/GenBank/DDBJ databases">
        <title>Chromosome-level genome of Tegillarca granosa.</title>
        <authorList>
            <person name="Kim J."/>
        </authorList>
    </citation>
    <scope>NUCLEOTIDE SEQUENCE [LARGE SCALE GENOMIC DNA]</scope>
    <source>
        <strain evidence="3">Teg-2019</strain>
        <tissue evidence="3">Adductor muscle</tissue>
    </source>
</reference>
<proteinExistence type="predicted"/>
<feature type="domain" description="PSI" evidence="2">
    <location>
        <begin position="77"/>
        <end position="120"/>
    </location>
</feature>
<dbReference type="Proteomes" id="UP001217089">
    <property type="component" value="Unassembled WGS sequence"/>
</dbReference>
<dbReference type="PANTHER" id="PTHR22625">
    <property type="entry name" value="PLEXIN"/>
    <property type="match status" value="1"/>
</dbReference>
<comment type="caution">
    <text evidence="3">The sequence shown here is derived from an EMBL/GenBank/DDBJ whole genome shotgun (WGS) entry which is preliminary data.</text>
</comment>
<dbReference type="Gene3D" id="3.30.1680.10">
    <property type="entry name" value="ligand-binding face of the semaphorins, domain 2"/>
    <property type="match status" value="1"/>
</dbReference>
<evidence type="ECO:0000313" key="4">
    <source>
        <dbReference type="Proteomes" id="UP001217089"/>
    </source>
</evidence>
<dbReference type="InterPro" id="IPR016201">
    <property type="entry name" value="PSI"/>
</dbReference>
<sequence>MINFINSLNLRLKIRDLKNKDVHEFIYDLLPLYIKNMLESRVIGNYVTVEDGKEVREMGQLNGRVYALTENKVGSVNCAKYTTCEECNEKAGIPACGWSILSERCQYNRGQLKISNNICSGINSYQEHTDQYPFQLLANVNGSYRVVAKTLFWTYDCNKFETCNECVRYFDKRITCFWCKEKATCKQNTDDCKGGNSINNTGTCPSLNKSEVIRIPYNIMENKTFLGTNIPKKNQSVHNFQCNINGKNFSVSEVNTDSITCQDLKVQMPSPLKQNVTVTVTVYFRHRILDTTDIEVYSCEILGRDCSTCKYFKAENYSCNWCNSSNQCQYNKECPASTECPAPQITNISPENGTLGGNTKVVIEGRNLGVNDDSITHLSLAEKNCLRHTKIDFQKLECITSSSATESNGPDPSLSSISPDTIIKEGGVWLTISGRNLNVGNQKYVKGQLHYMFGR</sequence>
<evidence type="ECO:0000259" key="2">
    <source>
        <dbReference type="SMART" id="SM00423"/>
    </source>
</evidence>
<dbReference type="EMBL" id="JARBDR010000918">
    <property type="protein sequence ID" value="KAJ8301364.1"/>
    <property type="molecule type" value="Genomic_DNA"/>
</dbReference>
<gene>
    <name evidence="3" type="ORF">KUTeg_020351</name>
</gene>
<feature type="domain" description="PSI" evidence="2">
    <location>
        <begin position="298"/>
        <end position="341"/>
    </location>
</feature>
<dbReference type="Pfam" id="PF01833">
    <property type="entry name" value="TIG"/>
    <property type="match status" value="1"/>
</dbReference>
<feature type="domain" description="PSI" evidence="2">
    <location>
        <begin position="156"/>
        <end position="205"/>
    </location>
</feature>
<organism evidence="3 4">
    <name type="scientific">Tegillarca granosa</name>
    <name type="common">Malaysian cockle</name>
    <name type="synonym">Anadara granosa</name>
    <dbReference type="NCBI Taxonomy" id="220873"/>
    <lineage>
        <taxon>Eukaryota</taxon>
        <taxon>Metazoa</taxon>
        <taxon>Spiralia</taxon>
        <taxon>Lophotrochozoa</taxon>
        <taxon>Mollusca</taxon>
        <taxon>Bivalvia</taxon>
        <taxon>Autobranchia</taxon>
        <taxon>Pteriomorphia</taxon>
        <taxon>Arcoida</taxon>
        <taxon>Arcoidea</taxon>
        <taxon>Arcidae</taxon>
        <taxon>Tegillarca</taxon>
    </lineage>
</organism>